<dbReference type="Gene3D" id="3.40.190.10">
    <property type="entry name" value="Periplasmic binding protein-like II"/>
    <property type="match status" value="2"/>
</dbReference>
<dbReference type="SMART" id="SM00062">
    <property type="entry name" value="PBPb"/>
    <property type="match status" value="1"/>
</dbReference>
<dbReference type="InterPro" id="IPR001638">
    <property type="entry name" value="Solute-binding_3/MltF_N"/>
</dbReference>
<comment type="caution">
    <text evidence="5">The sequence shown here is derived from an EMBL/GenBank/DDBJ whole genome shotgun (WGS) entry which is preliminary data.</text>
</comment>
<evidence type="ECO:0000313" key="6">
    <source>
        <dbReference type="Proteomes" id="UP000323454"/>
    </source>
</evidence>
<dbReference type="Proteomes" id="UP000323454">
    <property type="component" value="Unassembled WGS sequence"/>
</dbReference>
<reference evidence="5 6" key="2">
    <citation type="submission" date="2019-09" db="EMBL/GenBank/DDBJ databases">
        <authorList>
            <person name="Jin C."/>
        </authorList>
    </citation>
    <scope>NUCLEOTIDE SEQUENCE [LARGE SCALE GENOMIC DNA]</scope>
    <source>
        <strain evidence="5 6">AN110305</strain>
    </source>
</reference>
<protein>
    <submittedName>
        <fullName evidence="5">Transporter substrate-binding domain-containing protein</fullName>
    </submittedName>
</protein>
<evidence type="ECO:0000256" key="1">
    <source>
        <dbReference type="ARBA" id="ARBA00004418"/>
    </source>
</evidence>
<dbReference type="InterPro" id="IPR015168">
    <property type="entry name" value="SsuA/THI5"/>
</dbReference>
<proteinExistence type="inferred from homology"/>
<dbReference type="OrthoDB" id="8892982at2"/>
<evidence type="ECO:0000259" key="4">
    <source>
        <dbReference type="SMART" id="SM00062"/>
    </source>
</evidence>
<organism evidence="5 6">
    <name type="scientific">Solihabitans fulvus</name>
    <dbReference type="NCBI Taxonomy" id="1892852"/>
    <lineage>
        <taxon>Bacteria</taxon>
        <taxon>Bacillati</taxon>
        <taxon>Actinomycetota</taxon>
        <taxon>Actinomycetes</taxon>
        <taxon>Pseudonocardiales</taxon>
        <taxon>Pseudonocardiaceae</taxon>
        <taxon>Solihabitans</taxon>
    </lineage>
</organism>
<name>A0A5B2WDQ1_9PSEU</name>
<dbReference type="GO" id="GO:0042597">
    <property type="term" value="C:periplasmic space"/>
    <property type="evidence" value="ECO:0007669"/>
    <property type="project" value="UniProtKB-SubCell"/>
</dbReference>
<keyword evidence="3" id="KW-0732">Signal</keyword>
<comment type="similarity">
    <text evidence="2">Belongs to the bacterial solute-binding protein SsuA/TauA family.</text>
</comment>
<comment type="subcellular location">
    <subcellularLocation>
        <location evidence="1">Periplasm</location>
    </subcellularLocation>
</comment>
<dbReference type="Pfam" id="PF09084">
    <property type="entry name" value="NMT1"/>
    <property type="match status" value="1"/>
</dbReference>
<sequence>MPRHAGPFGTRLGFTRLAAIVAVTATMTITSGCGLLNGSSSNSGGGSTDKVEKGKVTIGILATADDAPVVLADKKGFFKEEGLNVEIKKFQTGPQALPALTSGELDFSLVNYVSYFQAVAQKTLDAKIVTDAYQGTGDSLVLMAKPDSGIKEPKDLAGKKVSVHAPGNINELLLRALLQDNSIDPNSVSFVGVKFPDIPAALASNQISAGVEVEPYITQAEQSTGAQPVFKIVTGSTDNIALSGYIATSKFNQDNPKTVAAFQRAMVKAQKAAADKSQLADVLPDLTGVDKQAVPLLNLGVFPTSLDATRLERVVTLMKTYGNLKTPIDVKSLIVATPNS</sequence>
<dbReference type="PANTHER" id="PTHR30024">
    <property type="entry name" value="ALIPHATIC SULFONATES-BINDING PROTEIN-RELATED"/>
    <property type="match status" value="1"/>
</dbReference>
<feature type="domain" description="Solute-binding protein family 3/N-terminal" evidence="4">
    <location>
        <begin position="55"/>
        <end position="281"/>
    </location>
</feature>
<keyword evidence="6" id="KW-1185">Reference proteome</keyword>
<accession>A0A5B2WDQ1</accession>
<dbReference type="PANTHER" id="PTHR30024:SF47">
    <property type="entry name" value="TAURINE-BINDING PERIPLASMIC PROTEIN"/>
    <property type="match status" value="1"/>
</dbReference>
<gene>
    <name evidence="5" type="ORF">F0L68_39685</name>
</gene>
<evidence type="ECO:0000313" key="5">
    <source>
        <dbReference type="EMBL" id="KAA2248752.1"/>
    </source>
</evidence>
<reference evidence="5 6" key="1">
    <citation type="submission" date="2019-09" db="EMBL/GenBank/DDBJ databases">
        <title>Goodfellowia gen. nov., a new genus of the Pseudonocardineae related to Actinoalloteichus, containing Goodfellowia coeruleoviolacea gen. nov., comb. nov. gen. nov., comb. nov.</title>
        <authorList>
            <person name="Labeda D."/>
        </authorList>
    </citation>
    <scope>NUCLEOTIDE SEQUENCE [LARGE SCALE GENOMIC DNA]</scope>
    <source>
        <strain evidence="5 6">AN110305</strain>
    </source>
</reference>
<evidence type="ECO:0000256" key="3">
    <source>
        <dbReference type="ARBA" id="ARBA00022729"/>
    </source>
</evidence>
<dbReference type="AlphaFoldDB" id="A0A5B2WDQ1"/>
<dbReference type="PROSITE" id="PS51257">
    <property type="entry name" value="PROKAR_LIPOPROTEIN"/>
    <property type="match status" value="1"/>
</dbReference>
<dbReference type="SUPFAM" id="SSF53850">
    <property type="entry name" value="Periplasmic binding protein-like II"/>
    <property type="match status" value="1"/>
</dbReference>
<dbReference type="EMBL" id="VUOB01000104">
    <property type="protein sequence ID" value="KAA2248752.1"/>
    <property type="molecule type" value="Genomic_DNA"/>
</dbReference>
<evidence type="ECO:0000256" key="2">
    <source>
        <dbReference type="ARBA" id="ARBA00010742"/>
    </source>
</evidence>
<dbReference type="RefSeq" id="WP_149855082.1">
    <property type="nucleotide sequence ID" value="NZ_VUOB01000104.1"/>
</dbReference>